<evidence type="ECO:0000256" key="3">
    <source>
        <dbReference type="ARBA" id="ARBA00022722"/>
    </source>
</evidence>
<keyword evidence="1" id="KW-0808">Transferase</keyword>
<dbReference type="Gene3D" id="3.10.20.370">
    <property type="match status" value="1"/>
</dbReference>
<dbReference type="Proteomes" id="UP000257109">
    <property type="component" value="Unassembled WGS sequence"/>
</dbReference>
<evidence type="ECO:0000256" key="2">
    <source>
        <dbReference type="ARBA" id="ARBA00022695"/>
    </source>
</evidence>
<keyword evidence="6" id="KW-0695">RNA-directed DNA polymerase</keyword>
<dbReference type="InterPro" id="IPR043502">
    <property type="entry name" value="DNA/RNA_pol_sf"/>
</dbReference>
<feature type="non-terminal residue" evidence="8">
    <location>
        <position position="1"/>
    </location>
</feature>
<evidence type="ECO:0000313" key="8">
    <source>
        <dbReference type="EMBL" id="RDX70236.1"/>
    </source>
</evidence>
<evidence type="ECO:0000256" key="6">
    <source>
        <dbReference type="ARBA" id="ARBA00022918"/>
    </source>
</evidence>
<keyword evidence="4" id="KW-0255">Endonuclease</keyword>
<dbReference type="PANTHER" id="PTHR34072">
    <property type="entry name" value="ENZYMATIC POLYPROTEIN-RELATED"/>
    <property type="match status" value="1"/>
</dbReference>
<evidence type="ECO:0000256" key="4">
    <source>
        <dbReference type="ARBA" id="ARBA00022759"/>
    </source>
</evidence>
<proteinExistence type="predicted"/>
<keyword evidence="3" id="KW-0540">Nuclease</keyword>
<evidence type="ECO:0000256" key="5">
    <source>
        <dbReference type="ARBA" id="ARBA00022801"/>
    </source>
</evidence>
<dbReference type="PANTHER" id="PTHR34072:SF57">
    <property type="entry name" value="RNA-DIRECTED DNA POLYMERASE"/>
    <property type="match status" value="1"/>
</dbReference>
<name>A0A371EW74_MUCPR</name>
<dbReference type="GO" id="GO:0004519">
    <property type="term" value="F:endonuclease activity"/>
    <property type="evidence" value="ECO:0007669"/>
    <property type="project" value="UniProtKB-KW"/>
</dbReference>
<organism evidence="8 9">
    <name type="scientific">Mucuna pruriens</name>
    <name type="common">Velvet bean</name>
    <name type="synonym">Dolichos pruriens</name>
    <dbReference type="NCBI Taxonomy" id="157652"/>
    <lineage>
        <taxon>Eukaryota</taxon>
        <taxon>Viridiplantae</taxon>
        <taxon>Streptophyta</taxon>
        <taxon>Embryophyta</taxon>
        <taxon>Tracheophyta</taxon>
        <taxon>Spermatophyta</taxon>
        <taxon>Magnoliopsida</taxon>
        <taxon>eudicotyledons</taxon>
        <taxon>Gunneridae</taxon>
        <taxon>Pentapetalae</taxon>
        <taxon>rosids</taxon>
        <taxon>fabids</taxon>
        <taxon>Fabales</taxon>
        <taxon>Fabaceae</taxon>
        <taxon>Papilionoideae</taxon>
        <taxon>50 kb inversion clade</taxon>
        <taxon>NPAAA clade</taxon>
        <taxon>indigoferoid/millettioid clade</taxon>
        <taxon>Phaseoleae</taxon>
        <taxon>Mucuna</taxon>
    </lineage>
</organism>
<protein>
    <submittedName>
        <fullName evidence="8">Retrovirus-related Pol polyprotein</fullName>
    </submittedName>
</protein>
<evidence type="ECO:0000256" key="1">
    <source>
        <dbReference type="ARBA" id="ARBA00022679"/>
    </source>
</evidence>
<evidence type="ECO:0000259" key="7">
    <source>
        <dbReference type="Pfam" id="PF17917"/>
    </source>
</evidence>
<dbReference type="AlphaFoldDB" id="A0A371EW74"/>
<dbReference type="OrthoDB" id="8002883at2759"/>
<dbReference type="GO" id="GO:0003964">
    <property type="term" value="F:RNA-directed DNA polymerase activity"/>
    <property type="evidence" value="ECO:0007669"/>
    <property type="project" value="UniProtKB-KW"/>
</dbReference>
<feature type="domain" description="Reverse transcriptase RNase H-like" evidence="7">
    <location>
        <begin position="2"/>
        <end position="80"/>
    </location>
</feature>
<keyword evidence="2" id="KW-0548">Nucleotidyltransferase</keyword>
<dbReference type="EMBL" id="QJKJ01011786">
    <property type="protein sequence ID" value="RDX70236.1"/>
    <property type="molecule type" value="Genomic_DNA"/>
</dbReference>
<sequence length="214" mass="23944">MCDASNSALGAVLGQRVRAGLLVHVIAYASRTMDLAQQNYTTTEKELLAIVFSLDKFRSYLLGSRIVVFFDHAALRDKKGVENSVADHLSRIEREEDLMPIRDQFPDEQLLHIKTSTPWFVDICNYVATSQFPPEASVYIRKNSRVMPNTTYGMIPTFGDFAMIKSFVASRGSHYGSTRTARKVLDCGSIGPLFSEMLISLSTPATNSRKPEWP</sequence>
<dbReference type="FunFam" id="3.10.20.370:FF:000001">
    <property type="entry name" value="Retrovirus-related Pol polyprotein from transposon 17.6-like protein"/>
    <property type="match status" value="1"/>
</dbReference>
<dbReference type="InterPro" id="IPR041373">
    <property type="entry name" value="RT_RNaseH"/>
</dbReference>
<keyword evidence="9" id="KW-1185">Reference proteome</keyword>
<comment type="caution">
    <text evidence="8">The sequence shown here is derived from an EMBL/GenBank/DDBJ whole genome shotgun (WGS) entry which is preliminary data.</text>
</comment>
<accession>A0A371EW74</accession>
<dbReference type="GO" id="GO:0016787">
    <property type="term" value="F:hydrolase activity"/>
    <property type="evidence" value="ECO:0007669"/>
    <property type="project" value="UniProtKB-KW"/>
</dbReference>
<dbReference type="CDD" id="cd09274">
    <property type="entry name" value="RNase_HI_RT_Ty3"/>
    <property type="match status" value="1"/>
</dbReference>
<keyword evidence="5" id="KW-0378">Hydrolase</keyword>
<gene>
    <name evidence="8" type="primary">pol</name>
    <name evidence="8" type="ORF">CR513_50539</name>
</gene>
<dbReference type="SUPFAM" id="SSF56672">
    <property type="entry name" value="DNA/RNA polymerases"/>
    <property type="match status" value="1"/>
</dbReference>
<reference evidence="8" key="1">
    <citation type="submission" date="2018-05" db="EMBL/GenBank/DDBJ databases">
        <title>Draft genome of Mucuna pruriens seed.</title>
        <authorList>
            <person name="Nnadi N.E."/>
            <person name="Vos R."/>
            <person name="Hasami M.H."/>
            <person name="Devisetty U.K."/>
            <person name="Aguiy J.C."/>
        </authorList>
    </citation>
    <scope>NUCLEOTIDE SEQUENCE [LARGE SCALE GENOMIC DNA]</scope>
    <source>
        <strain evidence="8">JCA_2017</strain>
    </source>
</reference>
<evidence type="ECO:0000313" key="9">
    <source>
        <dbReference type="Proteomes" id="UP000257109"/>
    </source>
</evidence>
<dbReference type="Pfam" id="PF17917">
    <property type="entry name" value="RT_RNaseH"/>
    <property type="match status" value="1"/>
</dbReference>